<sequence length="178" mass="17608">MNTKLALVATVAATLTLAGCGGSSDDNGTAGPAPTTPASPTATPTPGPGDTPPPDTAGTPTPPATPSSTPKPSILPKPTKPVPTAADGTNYKACADSRCEVAVRTGTRLQVKRSTLGFTSILKIDRVSNGTVAYSADGGCCSISTSAQGPGQSYTLNSLKVTTVAVSGKTAVLRLKPA</sequence>
<accession>A0ABP3ZRZ5</accession>
<reference evidence="4" key="1">
    <citation type="journal article" date="2019" name="Int. J. Syst. Evol. Microbiol.">
        <title>The Global Catalogue of Microorganisms (GCM) 10K type strain sequencing project: providing services to taxonomists for standard genome sequencing and annotation.</title>
        <authorList>
            <consortium name="The Broad Institute Genomics Platform"/>
            <consortium name="The Broad Institute Genome Sequencing Center for Infectious Disease"/>
            <person name="Wu L."/>
            <person name="Ma J."/>
        </authorList>
    </citation>
    <scope>NUCLEOTIDE SEQUENCE [LARGE SCALE GENOMIC DNA]</scope>
    <source>
        <strain evidence="4">JCM 10977</strain>
    </source>
</reference>
<dbReference type="RefSeq" id="WP_343964051.1">
    <property type="nucleotide sequence ID" value="NZ_BAAAHK010000001.1"/>
</dbReference>
<name>A0ABP3ZRZ5_9ACTN</name>
<dbReference type="Proteomes" id="UP001500542">
    <property type="component" value="Unassembled WGS sequence"/>
</dbReference>
<evidence type="ECO:0000256" key="2">
    <source>
        <dbReference type="SAM" id="SignalP"/>
    </source>
</evidence>
<feature type="region of interest" description="Disordered" evidence="1">
    <location>
        <begin position="18"/>
        <end position="89"/>
    </location>
</feature>
<organism evidence="3 4">
    <name type="scientific">Kribbella koreensis</name>
    <dbReference type="NCBI Taxonomy" id="57909"/>
    <lineage>
        <taxon>Bacteria</taxon>
        <taxon>Bacillati</taxon>
        <taxon>Actinomycetota</taxon>
        <taxon>Actinomycetes</taxon>
        <taxon>Propionibacteriales</taxon>
        <taxon>Kribbellaceae</taxon>
        <taxon>Kribbella</taxon>
    </lineage>
</organism>
<protein>
    <submittedName>
        <fullName evidence="3">Uncharacterized protein</fullName>
    </submittedName>
</protein>
<dbReference type="PROSITE" id="PS51257">
    <property type="entry name" value="PROKAR_LIPOPROTEIN"/>
    <property type="match status" value="1"/>
</dbReference>
<feature type="compositionally biased region" description="Pro residues" evidence="1">
    <location>
        <begin position="43"/>
        <end position="65"/>
    </location>
</feature>
<dbReference type="EMBL" id="BAAAHK010000001">
    <property type="protein sequence ID" value="GAA0924732.1"/>
    <property type="molecule type" value="Genomic_DNA"/>
</dbReference>
<evidence type="ECO:0000256" key="1">
    <source>
        <dbReference type="SAM" id="MobiDB-lite"/>
    </source>
</evidence>
<comment type="caution">
    <text evidence="3">The sequence shown here is derived from an EMBL/GenBank/DDBJ whole genome shotgun (WGS) entry which is preliminary data.</text>
</comment>
<keyword evidence="4" id="KW-1185">Reference proteome</keyword>
<evidence type="ECO:0000313" key="3">
    <source>
        <dbReference type="EMBL" id="GAA0924732.1"/>
    </source>
</evidence>
<evidence type="ECO:0000313" key="4">
    <source>
        <dbReference type="Proteomes" id="UP001500542"/>
    </source>
</evidence>
<proteinExistence type="predicted"/>
<feature type="chain" id="PRO_5045750868" evidence="2">
    <location>
        <begin position="21"/>
        <end position="178"/>
    </location>
</feature>
<keyword evidence="2" id="KW-0732">Signal</keyword>
<feature type="compositionally biased region" description="Low complexity" evidence="1">
    <location>
        <begin position="28"/>
        <end position="42"/>
    </location>
</feature>
<feature type="signal peptide" evidence="2">
    <location>
        <begin position="1"/>
        <end position="20"/>
    </location>
</feature>
<gene>
    <name evidence="3" type="ORF">GCM10009554_03680</name>
</gene>